<protein>
    <submittedName>
        <fullName evidence="1">Uncharacterized protein</fullName>
    </submittedName>
</protein>
<organism evidence="1 2">
    <name type="scientific">Myodes glareolus</name>
    <name type="common">Bank vole</name>
    <name type="synonym">Clethrionomys glareolus</name>
    <dbReference type="NCBI Taxonomy" id="447135"/>
    <lineage>
        <taxon>Eukaryota</taxon>
        <taxon>Metazoa</taxon>
        <taxon>Chordata</taxon>
        <taxon>Craniata</taxon>
        <taxon>Vertebrata</taxon>
        <taxon>Euteleostomi</taxon>
        <taxon>Mammalia</taxon>
        <taxon>Eutheria</taxon>
        <taxon>Euarchontoglires</taxon>
        <taxon>Glires</taxon>
        <taxon>Rodentia</taxon>
        <taxon>Myomorpha</taxon>
        <taxon>Muroidea</taxon>
        <taxon>Cricetidae</taxon>
        <taxon>Arvicolinae</taxon>
        <taxon>Myodes</taxon>
    </lineage>
</organism>
<dbReference type="Proteomes" id="UP001488838">
    <property type="component" value="Unassembled WGS sequence"/>
</dbReference>
<dbReference type="InterPro" id="IPR008974">
    <property type="entry name" value="TRAF-like"/>
</dbReference>
<gene>
    <name evidence="1" type="ORF">U0070_016278</name>
</gene>
<evidence type="ECO:0000313" key="1">
    <source>
        <dbReference type="EMBL" id="KAK7799859.1"/>
    </source>
</evidence>
<dbReference type="Gene3D" id="2.60.210.10">
    <property type="entry name" value="Apoptosis, Tumor Necrosis Factor Receptor Associated Protein 2, Chain A"/>
    <property type="match status" value="1"/>
</dbReference>
<evidence type="ECO:0000313" key="2">
    <source>
        <dbReference type="Proteomes" id="UP001488838"/>
    </source>
</evidence>
<name>A0AAW0HD98_MYOGA</name>
<dbReference type="AlphaFoldDB" id="A0AAW0HD98"/>
<accession>A0AAW0HD98</accession>
<feature type="non-terminal residue" evidence="1">
    <location>
        <position position="1"/>
    </location>
</feature>
<reference evidence="1 2" key="1">
    <citation type="journal article" date="2023" name="bioRxiv">
        <title>Conserved and derived expression patterns and positive selection on dental genes reveal complex evolutionary context of ever-growing rodent molars.</title>
        <authorList>
            <person name="Calamari Z.T."/>
            <person name="Song A."/>
            <person name="Cohen E."/>
            <person name="Akter M."/>
            <person name="Roy R.D."/>
            <person name="Hallikas O."/>
            <person name="Christensen M.M."/>
            <person name="Li P."/>
            <person name="Marangoni P."/>
            <person name="Jernvall J."/>
            <person name="Klein O.D."/>
        </authorList>
    </citation>
    <scope>NUCLEOTIDE SEQUENCE [LARGE SCALE GENOMIC DNA]</scope>
    <source>
        <strain evidence="1">V071</strain>
    </source>
</reference>
<dbReference type="EMBL" id="JBBHLL010000587">
    <property type="protein sequence ID" value="KAK7799859.1"/>
    <property type="molecule type" value="Genomic_DNA"/>
</dbReference>
<sequence length="197" mass="22236">VLCAVEVSQEESVGNILYSEVPAEGTLVHDLQTLQAILVSSCQYSICNAVEIWFLPGEIWDSIRSPTFSTGDNDKWCLRVHSNRVQEESTGYLSCCSAVQRVTFGQSFSSGSQAPKEKKTQRAYQIFPEDEFTFLYKVSMVKDSFKICKQKVKQRFQVVRSTLAAELRELWENSCFTDCCLKAAGQEFWALKAILTA</sequence>
<comment type="caution">
    <text evidence="1">The sequence shown here is derived from an EMBL/GenBank/DDBJ whole genome shotgun (WGS) entry which is preliminary data.</text>
</comment>
<proteinExistence type="predicted"/>
<keyword evidence="2" id="KW-1185">Reference proteome</keyword>
<feature type="non-terminal residue" evidence="1">
    <location>
        <position position="197"/>
    </location>
</feature>
<dbReference type="SUPFAM" id="SSF49599">
    <property type="entry name" value="TRAF domain-like"/>
    <property type="match status" value="1"/>
</dbReference>